<evidence type="ECO:0000256" key="1">
    <source>
        <dbReference type="SAM" id="MobiDB-lite"/>
    </source>
</evidence>
<evidence type="ECO:0000313" key="3">
    <source>
        <dbReference type="Proteomes" id="UP000600918"/>
    </source>
</evidence>
<reference evidence="2" key="1">
    <citation type="journal article" date="2020" name="G3 (Bethesda)">
        <title>High-Quality Assemblies for Three Invasive Social Wasps from the &lt;i&gt;Vespula&lt;/i&gt; Genus.</title>
        <authorList>
            <person name="Harrop T.W.R."/>
            <person name="Guhlin J."/>
            <person name="McLaughlin G.M."/>
            <person name="Permina E."/>
            <person name="Stockwell P."/>
            <person name="Gilligan J."/>
            <person name="Le Lec M.F."/>
            <person name="Gruber M.A.M."/>
            <person name="Quinn O."/>
            <person name="Lovegrove M."/>
            <person name="Duncan E.J."/>
            <person name="Remnant E.J."/>
            <person name="Van Eeckhoven J."/>
            <person name="Graham B."/>
            <person name="Knapp R.A."/>
            <person name="Langford K.W."/>
            <person name="Kronenberg Z."/>
            <person name="Press M.O."/>
            <person name="Eacker S.M."/>
            <person name="Wilson-Rankin E.E."/>
            <person name="Purcell J."/>
            <person name="Lester P.J."/>
            <person name="Dearden P.K."/>
        </authorList>
    </citation>
    <scope>NUCLEOTIDE SEQUENCE</scope>
    <source>
        <strain evidence="2">Volc-1</strain>
    </source>
</reference>
<keyword evidence="3" id="KW-1185">Reference proteome</keyword>
<dbReference type="EMBL" id="JACSDY010000017">
    <property type="protein sequence ID" value="KAF7402127.1"/>
    <property type="molecule type" value="Genomic_DNA"/>
</dbReference>
<feature type="compositionally biased region" description="Polar residues" evidence="1">
    <location>
        <begin position="101"/>
        <end position="111"/>
    </location>
</feature>
<sequence length="111" mass="12817">MHKWIALACSNTRVSGTVPTGYPGNGIDFNPQLCSRSTAPTPWGLFIFSFDEVRRPFRQPDYKKPLYNVKRNDKMLKRIHVQRVIPPRLYGDKTQGPMGNYRQSFQKNSSI</sequence>
<proteinExistence type="predicted"/>
<evidence type="ECO:0000313" key="2">
    <source>
        <dbReference type="EMBL" id="KAF7402127.1"/>
    </source>
</evidence>
<organism evidence="2 3">
    <name type="scientific">Vespula pensylvanica</name>
    <name type="common">Western yellow jacket</name>
    <name type="synonym">Wasp</name>
    <dbReference type="NCBI Taxonomy" id="30213"/>
    <lineage>
        <taxon>Eukaryota</taxon>
        <taxon>Metazoa</taxon>
        <taxon>Ecdysozoa</taxon>
        <taxon>Arthropoda</taxon>
        <taxon>Hexapoda</taxon>
        <taxon>Insecta</taxon>
        <taxon>Pterygota</taxon>
        <taxon>Neoptera</taxon>
        <taxon>Endopterygota</taxon>
        <taxon>Hymenoptera</taxon>
        <taxon>Apocrita</taxon>
        <taxon>Aculeata</taxon>
        <taxon>Vespoidea</taxon>
        <taxon>Vespidae</taxon>
        <taxon>Vespinae</taxon>
        <taxon>Vespula</taxon>
    </lineage>
</organism>
<feature type="region of interest" description="Disordered" evidence="1">
    <location>
        <begin position="89"/>
        <end position="111"/>
    </location>
</feature>
<accession>A0A834K8N7</accession>
<comment type="caution">
    <text evidence="2">The sequence shown here is derived from an EMBL/GenBank/DDBJ whole genome shotgun (WGS) entry which is preliminary data.</text>
</comment>
<protein>
    <submittedName>
        <fullName evidence="2">Uncharacterized protein</fullName>
    </submittedName>
</protein>
<name>A0A834K8N7_VESPE</name>
<dbReference type="AlphaFoldDB" id="A0A834K8N7"/>
<dbReference type="Proteomes" id="UP000600918">
    <property type="component" value="Unassembled WGS sequence"/>
</dbReference>
<gene>
    <name evidence="2" type="ORF">H0235_015463</name>
</gene>